<dbReference type="STRING" id="1184251.TCELL_0802"/>
<sequence>MVVMRVGFIVNPYAGLGGVIGSKGTDEKAVARALSLGYQLIAPRRALEFLRSMRSREFRIVTAAGLMGEEEIAEAGLSELVEKVVGERKVSTTREDTIASATEMLRAGVDIIVFVGGDGTLKDVYSVVGASVPVLGVPSGVKVYSGAFAYTPRDAAGILEAYLRGSGSVVEAEVVDVDEELFRSDKLSLRVYGYVKTVRVEGLLQPSKGTVVAPDDEENKRAIARYLYETMEDGAYYILGPGSTVKAIGEFLQDDLTQLGVDVVLNKRVVLKDTWERPLLDIVGRGTKTYVVVTPIGRQGFIFGRGNQQISPNILRLIPRENIIVVATLSKIRELDYLRVYTGDEEVDSKLRGYYRVLVDYGQYMVKKAV</sequence>
<dbReference type="InterPro" id="IPR016064">
    <property type="entry name" value="NAD/diacylglycerol_kinase_sf"/>
</dbReference>
<dbReference type="InterPro" id="IPR002504">
    <property type="entry name" value="NADK"/>
</dbReference>
<keyword evidence="2" id="KW-1185">Reference proteome</keyword>
<protein>
    <submittedName>
        <fullName evidence="1">ATP-NAD/AcoX kinase</fullName>
    </submittedName>
</protein>
<dbReference type="GO" id="GO:0006741">
    <property type="term" value="P:NADP+ biosynthetic process"/>
    <property type="evidence" value="ECO:0007669"/>
    <property type="project" value="InterPro"/>
</dbReference>
<dbReference type="KEGG" id="thg:TCELL_0802"/>
<dbReference type="Gene3D" id="3.40.50.10330">
    <property type="entry name" value="Probable inorganic polyphosphate/atp-NAD kinase, domain 1"/>
    <property type="match status" value="1"/>
</dbReference>
<dbReference type="GO" id="GO:0003951">
    <property type="term" value="F:NAD+ kinase activity"/>
    <property type="evidence" value="ECO:0007669"/>
    <property type="project" value="InterPro"/>
</dbReference>
<dbReference type="InterPro" id="IPR039065">
    <property type="entry name" value="AcoX-like"/>
</dbReference>
<organism evidence="1 2">
    <name type="scientific">Thermogladius calderae (strain DSM 22663 / VKM B-2946 / 1633)</name>
    <dbReference type="NCBI Taxonomy" id="1184251"/>
    <lineage>
        <taxon>Archaea</taxon>
        <taxon>Thermoproteota</taxon>
        <taxon>Thermoprotei</taxon>
        <taxon>Desulfurococcales</taxon>
        <taxon>Desulfurococcaceae</taxon>
        <taxon>Thermogladius</taxon>
    </lineage>
</organism>
<dbReference type="eggNOG" id="arCOG01350">
    <property type="taxonomic scope" value="Archaea"/>
</dbReference>
<dbReference type="EMBL" id="CP003531">
    <property type="protein sequence ID" value="AFK51226.1"/>
    <property type="molecule type" value="Genomic_DNA"/>
</dbReference>
<keyword evidence="1" id="KW-0808">Transferase</keyword>
<keyword evidence="1" id="KW-0418">Kinase</keyword>
<dbReference type="Pfam" id="PF20143">
    <property type="entry name" value="NAD_kinase_C"/>
    <property type="match status" value="1"/>
</dbReference>
<dbReference type="Proteomes" id="UP000005270">
    <property type="component" value="Chromosome"/>
</dbReference>
<evidence type="ECO:0000313" key="1">
    <source>
        <dbReference type="EMBL" id="AFK51226.1"/>
    </source>
</evidence>
<dbReference type="SUPFAM" id="SSF111331">
    <property type="entry name" value="NAD kinase/diacylglycerol kinase-like"/>
    <property type="match status" value="1"/>
</dbReference>
<dbReference type="InterPro" id="IPR011386">
    <property type="entry name" value="Put_ATP-NAD_kin"/>
</dbReference>
<dbReference type="InParanoid" id="I3TEN8"/>
<dbReference type="PANTHER" id="PTHR40697:SF2">
    <property type="entry name" value="ATP-NAD KINASE-RELATED"/>
    <property type="match status" value="1"/>
</dbReference>
<dbReference type="AlphaFoldDB" id="I3TEN8"/>
<proteinExistence type="predicted"/>
<gene>
    <name evidence="1" type="ordered locus">TCELL_0802</name>
</gene>
<name>I3TEN8_THEC1</name>
<dbReference type="Pfam" id="PF01513">
    <property type="entry name" value="NAD_kinase"/>
    <property type="match status" value="1"/>
</dbReference>
<dbReference type="PIRSF" id="PIRSF016907">
    <property type="entry name" value="Kin_ATP-NAD"/>
    <property type="match status" value="1"/>
</dbReference>
<dbReference type="HOGENOM" id="CLU_064691_0_0_2"/>
<evidence type="ECO:0000313" key="2">
    <source>
        <dbReference type="Proteomes" id="UP000005270"/>
    </source>
</evidence>
<dbReference type="PANTHER" id="PTHR40697">
    <property type="entry name" value="ACETOIN CATABOLISM PROTEIN X"/>
    <property type="match status" value="1"/>
</dbReference>
<reference evidence="1 2" key="1">
    <citation type="journal article" date="2012" name="J. Bacteriol.">
        <title>Complete genome sequence of the hyperthermophilic cellulolytic Crenarchaeon 'Thermogladius cellulolyticus' 1633.</title>
        <authorList>
            <person name="Mardanov A.V."/>
            <person name="Kochetkova T.V."/>
            <person name="Beletsky A.V."/>
            <person name="Bonch-Osmolovskaya E.A."/>
            <person name="Ravin N.V."/>
            <person name="Skryabin K.G."/>
        </authorList>
    </citation>
    <scope>NUCLEOTIDE SEQUENCE [LARGE SCALE GENOMIC DNA]</scope>
    <source>
        <strain evidence="2">DSM 22663 / VKM B-2946 / 1633</strain>
    </source>
</reference>
<dbReference type="InterPro" id="IPR017438">
    <property type="entry name" value="ATP-NAD_kinase_N"/>
</dbReference>
<accession>I3TEN8</accession>